<accession>A0A9P4IYR6</accession>
<dbReference type="OrthoDB" id="3000466at2759"/>
<dbReference type="EMBL" id="ML996091">
    <property type="protein sequence ID" value="KAF2149208.1"/>
    <property type="molecule type" value="Genomic_DNA"/>
</dbReference>
<comment type="caution">
    <text evidence="2">The sequence shown here is derived from an EMBL/GenBank/DDBJ whole genome shotgun (WGS) entry which is preliminary data.</text>
</comment>
<organism evidence="2 3">
    <name type="scientific">Myriangium duriaei CBS 260.36</name>
    <dbReference type="NCBI Taxonomy" id="1168546"/>
    <lineage>
        <taxon>Eukaryota</taxon>
        <taxon>Fungi</taxon>
        <taxon>Dikarya</taxon>
        <taxon>Ascomycota</taxon>
        <taxon>Pezizomycotina</taxon>
        <taxon>Dothideomycetes</taxon>
        <taxon>Dothideomycetidae</taxon>
        <taxon>Myriangiales</taxon>
        <taxon>Myriangiaceae</taxon>
        <taxon>Myriangium</taxon>
    </lineage>
</organism>
<dbReference type="Proteomes" id="UP000799439">
    <property type="component" value="Unassembled WGS sequence"/>
</dbReference>
<feature type="chain" id="PRO_5040132853" description="4Fe-4S ferredoxin-type domain-containing protein" evidence="1">
    <location>
        <begin position="18"/>
        <end position="268"/>
    </location>
</feature>
<proteinExistence type="predicted"/>
<protein>
    <recommendedName>
        <fullName evidence="4">4Fe-4S ferredoxin-type domain-containing protein</fullName>
    </recommendedName>
</protein>
<feature type="signal peptide" evidence="1">
    <location>
        <begin position="1"/>
        <end position="17"/>
    </location>
</feature>
<name>A0A9P4IYR6_9PEZI</name>
<keyword evidence="1" id="KW-0732">Signal</keyword>
<reference evidence="2" key="1">
    <citation type="journal article" date="2020" name="Stud. Mycol.">
        <title>101 Dothideomycetes genomes: a test case for predicting lifestyles and emergence of pathogens.</title>
        <authorList>
            <person name="Haridas S."/>
            <person name="Albert R."/>
            <person name="Binder M."/>
            <person name="Bloem J."/>
            <person name="Labutti K."/>
            <person name="Salamov A."/>
            <person name="Andreopoulos B."/>
            <person name="Baker S."/>
            <person name="Barry K."/>
            <person name="Bills G."/>
            <person name="Bluhm B."/>
            <person name="Cannon C."/>
            <person name="Castanera R."/>
            <person name="Culley D."/>
            <person name="Daum C."/>
            <person name="Ezra D."/>
            <person name="Gonzalez J."/>
            <person name="Henrissat B."/>
            <person name="Kuo A."/>
            <person name="Liang C."/>
            <person name="Lipzen A."/>
            <person name="Lutzoni F."/>
            <person name="Magnuson J."/>
            <person name="Mondo S."/>
            <person name="Nolan M."/>
            <person name="Ohm R."/>
            <person name="Pangilinan J."/>
            <person name="Park H.-J."/>
            <person name="Ramirez L."/>
            <person name="Alfaro M."/>
            <person name="Sun H."/>
            <person name="Tritt A."/>
            <person name="Yoshinaga Y."/>
            <person name="Zwiers L.-H."/>
            <person name="Turgeon B."/>
            <person name="Goodwin S."/>
            <person name="Spatafora J."/>
            <person name="Crous P."/>
            <person name="Grigoriev I."/>
        </authorList>
    </citation>
    <scope>NUCLEOTIDE SEQUENCE</scope>
    <source>
        <strain evidence="2">CBS 260.36</strain>
    </source>
</reference>
<evidence type="ECO:0000313" key="2">
    <source>
        <dbReference type="EMBL" id="KAF2149208.1"/>
    </source>
</evidence>
<evidence type="ECO:0000256" key="1">
    <source>
        <dbReference type="SAM" id="SignalP"/>
    </source>
</evidence>
<evidence type="ECO:0008006" key="4">
    <source>
        <dbReference type="Google" id="ProtNLM"/>
    </source>
</evidence>
<sequence>MRSFWIAGSALLSPILAQTILPTTTTTPAYCGTTWTSVYSPTYTFPDSSPTITPPLPCPGAYSPQDGFCCSGSCIACPGAAICGPSVGNSSTNATLNARSPLDLDSSALLPRGDASKCTCPDGVPLFSFPLDPCVSANPFYSGCPGNMAGGVCCSGPGIGYNFSVASTTETDPNFAGAETSYTPICMYNTALYSVTTFGDGEKSTSTYPPGVGYSNTICFTCPLYTRSTSSSKGGAARTAAPAVITQGPLLGRLVNGVALGVAVAGVL</sequence>
<dbReference type="AlphaFoldDB" id="A0A9P4IYR6"/>
<evidence type="ECO:0000313" key="3">
    <source>
        <dbReference type="Proteomes" id="UP000799439"/>
    </source>
</evidence>
<gene>
    <name evidence="2" type="ORF">K461DRAFT_270834</name>
</gene>
<keyword evidence="3" id="KW-1185">Reference proteome</keyword>